<dbReference type="PROSITE" id="PS51257">
    <property type="entry name" value="PROKAR_LIPOPROTEIN"/>
    <property type="match status" value="1"/>
</dbReference>
<feature type="repeat" description="TPR" evidence="3">
    <location>
        <begin position="476"/>
        <end position="509"/>
    </location>
</feature>
<dbReference type="Pfam" id="PF07719">
    <property type="entry name" value="TPR_2"/>
    <property type="match status" value="1"/>
</dbReference>
<protein>
    <submittedName>
        <fullName evidence="5">Tetratricopeptide repeat protein</fullName>
    </submittedName>
</protein>
<name>A0ABV6ZZ03_9PROT</name>
<evidence type="ECO:0000256" key="2">
    <source>
        <dbReference type="ARBA" id="ARBA00022803"/>
    </source>
</evidence>
<dbReference type="PANTHER" id="PTHR45586">
    <property type="entry name" value="TPR REPEAT-CONTAINING PROTEIN PA4667"/>
    <property type="match status" value="1"/>
</dbReference>
<evidence type="ECO:0000256" key="1">
    <source>
        <dbReference type="ARBA" id="ARBA00022737"/>
    </source>
</evidence>
<feature type="repeat" description="TPR" evidence="3">
    <location>
        <begin position="407"/>
        <end position="440"/>
    </location>
</feature>
<keyword evidence="4" id="KW-0732">Signal</keyword>
<evidence type="ECO:0000256" key="4">
    <source>
        <dbReference type="SAM" id="SignalP"/>
    </source>
</evidence>
<feature type="chain" id="PRO_5045416117" evidence="4">
    <location>
        <begin position="21"/>
        <end position="573"/>
    </location>
</feature>
<gene>
    <name evidence="5" type="ORF">ACFOOR_10690</name>
</gene>
<feature type="repeat" description="TPR" evidence="3">
    <location>
        <begin position="510"/>
        <end position="543"/>
    </location>
</feature>
<feature type="signal peptide" evidence="4">
    <location>
        <begin position="1"/>
        <end position="20"/>
    </location>
</feature>
<evidence type="ECO:0000313" key="6">
    <source>
        <dbReference type="Proteomes" id="UP001595379"/>
    </source>
</evidence>
<dbReference type="PANTHER" id="PTHR45586:SF1">
    <property type="entry name" value="LIPOPOLYSACCHARIDE ASSEMBLY PROTEIN B"/>
    <property type="match status" value="1"/>
</dbReference>
<dbReference type="InterPro" id="IPR011990">
    <property type="entry name" value="TPR-like_helical_dom_sf"/>
</dbReference>
<dbReference type="InterPro" id="IPR019734">
    <property type="entry name" value="TPR_rpt"/>
</dbReference>
<dbReference type="Pfam" id="PF13414">
    <property type="entry name" value="TPR_11"/>
    <property type="match status" value="1"/>
</dbReference>
<comment type="caution">
    <text evidence="5">The sequence shown here is derived from an EMBL/GenBank/DDBJ whole genome shotgun (WGS) entry which is preliminary data.</text>
</comment>
<dbReference type="EMBL" id="JBHRSV010000019">
    <property type="protein sequence ID" value="MFC2926573.1"/>
    <property type="molecule type" value="Genomic_DNA"/>
</dbReference>
<keyword evidence="2 3" id="KW-0802">TPR repeat</keyword>
<reference evidence="6" key="1">
    <citation type="journal article" date="2019" name="Int. J. Syst. Evol. Microbiol.">
        <title>The Global Catalogue of Microorganisms (GCM) 10K type strain sequencing project: providing services to taxonomists for standard genome sequencing and annotation.</title>
        <authorList>
            <consortium name="The Broad Institute Genomics Platform"/>
            <consortium name="The Broad Institute Genome Sequencing Center for Infectious Disease"/>
            <person name="Wu L."/>
            <person name="Ma J."/>
        </authorList>
    </citation>
    <scope>NUCLEOTIDE SEQUENCE [LARGE SCALE GENOMIC DNA]</scope>
    <source>
        <strain evidence="6">KCTC 52487</strain>
    </source>
</reference>
<proteinExistence type="predicted"/>
<dbReference type="Proteomes" id="UP001595379">
    <property type="component" value="Unassembled WGS sequence"/>
</dbReference>
<keyword evidence="6" id="KW-1185">Reference proteome</keyword>
<keyword evidence="1" id="KW-0677">Repeat</keyword>
<dbReference type="PROSITE" id="PS50005">
    <property type="entry name" value="TPR"/>
    <property type="match status" value="3"/>
</dbReference>
<accession>A0ABV6ZZ03</accession>
<dbReference type="Pfam" id="PF13432">
    <property type="entry name" value="TPR_16"/>
    <property type="match status" value="1"/>
</dbReference>
<dbReference type="SUPFAM" id="SSF48452">
    <property type="entry name" value="TPR-like"/>
    <property type="match status" value="3"/>
</dbReference>
<evidence type="ECO:0000256" key="3">
    <source>
        <dbReference type="PROSITE-ProRule" id="PRU00339"/>
    </source>
</evidence>
<dbReference type="SMART" id="SM00028">
    <property type="entry name" value="TPR"/>
    <property type="match status" value="4"/>
</dbReference>
<sequence>MTLRFLTALTGAASVLAACATTGDHAESDNPAEETQSAYGAFLAARFAGTSQDLGIASDYFAAALEHEPGSVFLADRTFLAATIAGDMQRSADAARLAVSGADESGLARLHLAAEAIRAGRGAEAESWLADGNYGPFNQLLADMLRGWALASTGDFDGALASADTMNAPGFSAPFVTMHEALLLDRAGRNEDAEAAYRDAMAGASYRRVTVELYGAFLERQGRRGEAEALYVASLAEAPGDPGIEADLERVRSGGRAPRSLSLSQMASRAILGPSAAVAAQADMEISILYLRLAQRLDPDYAPTLILMGGSLDRMGFSEAALDAFDAVPRGPFWMSSRIERLWLQARSGDPDGARADVRRLAEETGNLEALTLLADLSRANGELETAATLYEEIAARYEAQGDAPDWRYYFFRAAVLDQLGRWDEAEALFLRALEISPNEPDVLNHLGYVWVTQGRNIEEAFSMIRTAAAQEPDAGYIVDSLGWAHYVRGEYQEAVRHLERAVELDPASPTINFHLGDAYWQVGRGVEARYQWQRALELDPDPDEIEALNDRLATGIVPDLPETAMAEGQEAP</sequence>
<dbReference type="Gene3D" id="1.25.40.10">
    <property type="entry name" value="Tetratricopeptide repeat domain"/>
    <property type="match status" value="3"/>
</dbReference>
<dbReference type="InterPro" id="IPR051012">
    <property type="entry name" value="CellSynth/LPSAsmb/PSIAsmb"/>
</dbReference>
<dbReference type="InterPro" id="IPR013105">
    <property type="entry name" value="TPR_2"/>
</dbReference>
<dbReference type="RefSeq" id="WP_343164357.1">
    <property type="nucleotide sequence ID" value="NZ_JBHRSV010000019.1"/>
</dbReference>
<organism evidence="5 6">
    <name type="scientific">Hyphobacterium vulgare</name>
    <dbReference type="NCBI Taxonomy" id="1736751"/>
    <lineage>
        <taxon>Bacteria</taxon>
        <taxon>Pseudomonadati</taxon>
        <taxon>Pseudomonadota</taxon>
        <taxon>Alphaproteobacteria</taxon>
        <taxon>Maricaulales</taxon>
        <taxon>Maricaulaceae</taxon>
        <taxon>Hyphobacterium</taxon>
    </lineage>
</organism>
<evidence type="ECO:0000313" key="5">
    <source>
        <dbReference type="EMBL" id="MFC2926573.1"/>
    </source>
</evidence>